<evidence type="ECO:0000313" key="3">
    <source>
        <dbReference type="Proteomes" id="UP000324285"/>
    </source>
</evidence>
<sequence length="219" mass="24514">MSTALVTRRLLEPITSLISGRCCALPFSERQQVLTDSDGQLAWVGHYRAWGKLEKANDGNNRQASTENPFRFQGQYHDPETGLHYNRHRYYDPEVGRFTTQDPIGLIGGENLYQYAPNPTGWVDPLGLCRYLLGNKKQKVNSASEGDIVRTPTTHPEDFSRVRGGGYKNDHTGELWSKSNTAHSDKAGEWKVGIGKAEPKPRQKITVGMSDGKIIKVDK</sequence>
<dbReference type="OrthoDB" id="9815414at2"/>
<accession>A0A5C1NJV1</accession>
<proteinExistence type="predicted"/>
<feature type="region of interest" description="Disordered" evidence="1">
    <location>
        <begin position="57"/>
        <end position="77"/>
    </location>
</feature>
<dbReference type="AlphaFoldDB" id="A0A5C1NJV1"/>
<reference evidence="2" key="1">
    <citation type="submission" date="2021-02" db="EMBL/GenBank/DDBJ databases">
        <title>Strain Y2R2, a novel species of the genus Halomonas.</title>
        <authorList>
            <person name="Huang H."/>
        </authorList>
    </citation>
    <scope>NUCLEOTIDE SEQUENCE</scope>
    <source>
        <strain evidence="2">Y2R2</strain>
    </source>
</reference>
<protein>
    <recommendedName>
        <fullName evidence="4">RHS repeat-associated core domain-containing protein</fullName>
    </recommendedName>
</protein>
<dbReference type="InterPro" id="IPR050708">
    <property type="entry name" value="T6SS_VgrG/RHS"/>
</dbReference>
<dbReference type="EMBL" id="CP038437">
    <property type="protein sequence ID" value="QEM82668.1"/>
    <property type="molecule type" value="Genomic_DNA"/>
</dbReference>
<dbReference type="InterPro" id="IPR022385">
    <property type="entry name" value="Rhs_assc_core"/>
</dbReference>
<dbReference type="NCBIfam" id="TIGR03696">
    <property type="entry name" value="Rhs_assc_core"/>
    <property type="match status" value="1"/>
</dbReference>
<feature type="region of interest" description="Disordered" evidence="1">
    <location>
        <begin position="143"/>
        <end position="173"/>
    </location>
</feature>
<dbReference type="PANTHER" id="PTHR32305">
    <property type="match status" value="1"/>
</dbReference>
<evidence type="ECO:0008006" key="4">
    <source>
        <dbReference type="Google" id="ProtNLM"/>
    </source>
</evidence>
<keyword evidence="3" id="KW-1185">Reference proteome</keyword>
<dbReference type="KEGG" id="hbh:E4T21_14765"/>
<dbReference type="Proteomes" id="UP000324285">
    <property type="component" value="Chromosome"/>
</dbReference>
<gene>
    <name evidence="2" type="ORF">E4T21_14765</name>
</gene>
<organism evidence="2 3">
    <name type="scientific">Halomonas binhaiensis</name>
    <dbReference type="NCBI Taxonomy" id="2562282"/>
    <lineage>
        <taxon>Bacteria</taxon>
        <taxon>Pseudomonadati</taxon>
        <taxon>Pseudomonadota</taxon>
        <taxon>Gammaproteobacteria</taxon>
        <taxon>Oceanospirillales</taxon>
        <taxon>Halomonadaceae</taxon>
        <taxon>Halomonas</taxon>
    </lineage>
</organism>
<feature type="compositionally biased region" description="Polar residues" evidence="1">
    <location>
        <begin position="58"/>
        <end position="68"/>
    </location>
</feature>
<dbReference type="PANTHER" id="PTHR32305:SF15">
    <property type="entry name" value="PROTEIN RHSA-RELATED"/>
    <property type="match status" value="1"/>
</dbReference>
<evidence type="ECO:0000256" key="1">
    <source>
        <dbReference type="SAM" id="MobiDB-lite"/>
    </source>
</evidence>
<name>A0A5C1NJV1_9GAMM</name>
<evidence type="ECO:0000313" key="2">
    <source>
        <dbReference type="EMBL" id="QEM82668.1"/>
    </source>
</evidence>
<dbReference type="Gene3D" id="2.180.10.10">
    <property type="entry name" value="RHS repeat-associated core"/>
    <property type="match status" value="1"/>
</dbReference>